<keyword evidence="3" id="KW-1185">Reference proteome</keyword>
<organism evidence="2 3">
    <name type="scientific">Methylocucumis oryzae</name>
    <dbReference type="NCBI Taxonomy" id="1632867"/>
    <lineage>
        <taxon>Bacteria</taxon>
        <taxon>Pseudomonadati</taxon>
        <taxon>Pseudomonadota</taxon>
        <taxon>Gammaproteobacteria</taxon>
        <taxon>Methylococcales</taxon>
        <taxon>Methylococcaceae</taxon>
        <taxon>Methylocucumis</taxon>
    </lineage>
</organism>
<comment type="caution">
    <text evidence="2">The sequence shown here is derived from an EMBL/GenBank/DDBJ whole genome shotgun (WGS) entry which is preliminary data.</text>
</comment>
<evidence type="ECO:0000256" key="1">
    <source>
        <dbReference type="SAM" id="Phobius"/>
    </source>
</evidence>
<evidence type="ECO:0000313" key="2">
    <source>
        <dbReference type="EMBL" id="KJV06173.1"/>
    </source>
</evidence>
<protein>
    <recommendedName>
        <fullName evidence="4">AI-2E family transporter</fullName>
    </recommendedName>
</protein>
<dbReference type="Proteomes" id="UP000033684">
    <property type="component" value="Unassembled WGS sequence"/>
</dbReference>
<keyword evidence="1" id="KW-0812">Transmembrane</keyword>
<reference evidence="3" key="1">
    <citation type="submission" date="2015-03" db="EMBL/GenBank/DDBJ databases">
        <title>Draft genome sequence of a novel methanotroph (Sn10-6) isolated from flooded ricefield rhizosphere in India.</title>
        <authorList>
            <person name="Pandit P.S."/>
            <person name="Pore S.D."/>
            <person name="Arora P."/>
            <person name="Kapse N.G."/>
            <person name="Dhakephalkar P.K."/>
            <person name="Rahalkar M.C."/>
        </authorList>
    </citation>
    <scope>NUCLEOTIDE SEQUENCE [LARGE SCALE GENOMIC DNA]</scope>
    <source>
        <strain evidence="3">Sn10-6</strain>
    </source>
</reference>
<dbReference type="EMBL" id="LAJX01000130">
    <property type="protein sequence ID" value="KJV06173.1"/>
    <property type="molecule type" value="Genomic_DNA"/>
</dbReference>
<reference evidence="2 3" key="2">
    <citation type="journal article" date="2016" name="Microb. Ecol.">
        <title>Genome Characteristics of a Novel Type I Methanotroph (Sn10-6) Isolated from a Flooded Indian Rice Field.</title>
        <authorList>
            <person name="Rahalkar M.C."/>
            <person name="Pandit P.S."/>
            <person name="Dhakephalkar P.K."/>
            <person name="Pore S."/>
            <person name="Arora P."/>
            <person name="Kapse N."/>
        </authorList>
    </citation>
    <scope>NUCLEOTIDE SEQUENCE [LARGE SCALE GENOMIC DNA]</scope>
    <source>
        <strain evidence="2 3">Sn10-6</strain>
    </source>
</reference>
<name>A0A0F3II05_9GAMM</name>
<gene>
    <name evidence="2" type="ORF">VZ94_13130</name>
</gene>
<dbReference type="AlphaFoldDB" id="A0A0F3II05"/>
<proteinExistence type="predicted"/>
<feature type="transmembrane region" description="Helical" evidence="1">
    <location>
        <begin position="66"/>
        <end position="88"/>
    </location>
</feature>
<feature type="transmembrane region" description="Helical" evidence="1">
    <location>
        <begin position="12"/>
        <end position="30"/>
    </location>
</feature>
<sequence>MNENQLPNAMRSIIPSLFLFALLLLSYAVLRDFFLIIAWAFIIAYITWQPFLVVKKRLNDRANLSAGLMTGLLTTLMTLLFWIVWSMLQRELVTAYQLLQQQFEQGHLTFPNDLKKKFRS</sequence>
<accession>A0A0F3II05</accession>
<feature type="transmembrane region" description="Helical" evidence="1">
    <location>
        <begin position="36"/>
        <end position="54"/>
    </location>
</feature>
<evidence type="ECO:0000313" key="3">
    <source>
        <dbReference type="Proteomes" id="UP000033684"/>
    </source>
</evidence>
<keyword evidence="1" id="KW-1133">Transmembrane helix</keyword>
<keyword evidence="1" id="KW-0472">Membrane</keyword>
<evidence type="ECO:0008006" key="4">
    <source>
        <dbReference type="Google" id="ProtNLM"/>
    </source>
</evidence>
<dbReference type="RefSeq" id="WP_045779568.1">
    <property type="nucleotide sequence ID" value="NZ_LAJX01000130.1"/>
</dbReference>